<dbReference type="GO" id="GO:0005739">
    <property type="term" value="C:mitochondrion"/>
    <property type="evidence" value="ECO:0007669"/>
    <property type="project" value="TreeGrafter"/>
</dbReference>
<dbReference type="RefSeq" id="XP_009265450.1">
    <property type="nucleotide sequence ID" value="XM_009267175.1"/>
</dbReference>
<evidence type="ECO:0000313" key="4">
    <source>
        <dbReference type="EMBL" id="AFN83953.1"/>
    </source>
</evidence>
<dbReference type="Proteomes" id="UP000010094">
    <property type="component" value="Chromosome X"/>
</dbReference>
<dbReference type="GO" id="GO:0005886">
    <property type="term" value="C:plasma membrane"/>
    <property type="evidence" value="ECO:0007669"/>
    <property type="project" value="TreeGrafter"/>
</dbReference>
<evidence type="ECO:0000256" key="2">
    <source>
        <dbReference type="SAM" id="Phobius"/>
    </source>
</evidence>
<reference evidence="4 5" key="1">
    <citation type="journal article" date="2012" name="Proc. Natl. Acad. Sci. U.S.A.">
        <title>Gain and loss of multiple functionally related, horizontally transferred genes in the reduced genomes of two microsporidian parasites.</title>
        <authorList>
            <person name="Pombert J.-F."/>
            <person name="Selman M."/>
            <person name="Burki F."/>
            <person name="Bardell F.T."/>
            <person name="Farinelli L."/>
            <person name="Solter L.F."/>
            <person name="Whitman D.W."/>
            <person name="Weiss L.M."/>
            <person name="Corradi N."/>
            <person name="Keeling P.J."/>
        </authorList>
    </citation>
    <scope>NUCLEOTIDE SEQUENCE [LARGE SCALE GENOMIC DNA]</scope>
    <source>
        <strain evidence="4 5">SJ-2008</strain>
    </source>
</reference>
<dbReference type="OrthoDB" id="10268090at2759"/>
<dbReference type="GeneID" id="20564568"/>
<dbReference type="Gene3D" id="3.40.50.720">
    <property type="entry name" value="NAD(P)-binding Rossmann-like Domain"/>
    <property type="match status" value="1"/>
</dbReference>
<protein>
    <recommendedName>
        <fullName evidence="3">Saccharopine dehydrogenase NADP binding domain-containing protein</fullName>
    </recommendedName>
</protein>
<dbReference type="PANTHER" id="PTHR12286">
    <property type="entry name" value="SACCHAROPINE DEHYDROGENASE-LIKE OXIDOREDUCTASE"/>
    <property type="match status" value="1"/>
</dbReference>
<dbReference type="KEGG" id="ero:EROM_101380"/>
<dbReference type="InterPro" id="IPR005097">
    <property type="entry name" value="Sacchrp_dh_NADP-bd"/>
</dbReference>
<dbReference type="VEuPathDB" id="MicrosporidiaDB:EROM_101380"/>
<dbReference type="Pfam" id="PF03435">
    <property type="entry name" value="Sacchrp_dh_NADP"/>
    <property type="match status" value="1"/>
</dbReference>
<keyword evidence="2" id="KW-0472">Membrane</keyword>
<evidence type="ECO:0000256" key="1">
    <source>
        <dbReference type="ARBA" id="ARBA00038048"/>
    </source>
</evidence>
<keyword evidence="2" id="KW-0812">Transmembrane</keyword>
<dbReference type="AlphaFoldDB" id="I6ZKV9"/>
<dbReference type="GO" id="GO:0009247">
    <property type="term" value="P:glycolipid biosynthetic process"/>
    <property type="evidence" value="ECO:0007669"/>
    <property type="project" value="TreeGrafter"/>
</dbReference>
<gene>
    <name evidence="4" type="ordered locus">EROM_101380</name>
</gene>
<evidence type="ECO:0000259" key="3">
    <source>
        <dbReference type="Pfam" id="PF03435"/>
    </source>
</evidence>
<dbReference type="InterPro" id="IPR036291">
    <property type="entry name" value="NAD(P)-bd_dom_sf"/>
</dbReference>
<keyword evidence="5" id="KW-1185">Reference proteome</keyword>
<dbReference type="EMBL" id="CP003529">
    <property type="protein sequence ID" value="AFN83953.1"/>
    <property type="molecule type" value="Genomic_DNA"/>
</dbReference>
<comment type="similarity">
    <text evidence="1">Belongs to the saccharopine dehydrogenase family.</text>
</comment>
<sequence>MFFFEASPSMEREYDFIIYGASGYAARYIIEAFKAENVRLALAARNISKIKDKAFPVYECEIDGIDKIASMTKILINCVGPYSRYGESIVKSCIRNGTHYMDISGEVYFFELIINKYHDEAARKGVYIINCCGFESVPSDIGVMYLRDMFDDAEIESVLKISNVVVNETTWESLLASVANFKEMKALREKRYGQGKKRRSQRIVRESSYQVIFRGIDYSIVRRSQELLESVGLHGAKYAAYLDVGGRVGMIKYWIFLWIVWFFSGFALGKRIIMNLSKLFAFGFIKSNPSFEEIRNSSFTIEIRARGEKNNEIVGKCLIISGPDPAYIMTSICLTQTAVVFLRSLNQRVRGTGVTLFRGGVITPACVLYNTDIIQKLSSKGIKFEVKEN</sequence>
<evidence type="ECO:0000313" key="5">
    <source>
        <dbReference type="Proteomes" id="UP000010094"/>
    </source>
</evidence>
<dbReference type="PANTHER" id="PTHR12286:SF5">
    <property type="entry name" value="SACCHAROPINE DEHYDROGENASE-LIKE OXIDOREDUCTASE"/>
    <property type="match status" value="1"/>
</dbReference>
<proteinExistence type="inferred from homology"/>
<accession>I6ZKV9</accession>
<name>I6ZKV9_ENCRO</name>
<dbReference type="InterPro" id="IPR051276">
    <property type="entry name" value="Saccharopine_DH-like_oxidrdct"/>
</dbReference>
<feature type="transmembrane region" description="Helical" evidence="2">
    <location>
        <begin position="251"/>
        <end position="269"/>
    </location>
</feature>
<keyword evidence="2" id="KW-1133">Transmembrane helix</keyword>
<organism evidence="4 5">
    <name type="scientific">Encephalitozoon romaleae (strain SJ-2008)</name>
    <name type="common">Microsporidian parasite</name>
    <dbReference type="NCBI Taxonomy" id="1178016"/>
    <lineage>
        <taxon>Eukaryota</taxon>
        <taxon>Fungi</taxon>
        <taxon>Fungi incertae sedis</taxon>
        <taxon>Microsporidia</taxon>
        <taxon>Unikaryonidae</taxon>
        <taxon>Encephalitozoon</taxon>
    </lineage>
</organism>
<dbReference type="HOGENOM" id="CLU_031002_1_0_1"/>
<dbReference type="SUPFAM" id="SSF51735">
    <property type="entry name" value="NAD(P)-binding Rossmann-fold domains"/>
    <property type="match status" value="1"/>
</dbReference>
<dbReference type="GO" id="GO:0005811">
    <property type="term" value="C:lipid droplet"/>
    <property type="evidence" value="ECO:0007669"/>
    <property type="project" value="TreeGrafter"/>
</dbReference>
<feature type="domain" description="Saccharopine dehydrogenase NADP binding" evidence="3">
    <location>
        <begin position="17"/>
        <end position="129"/>
    </location>
</feature>